<dbReference type="CDD" id="cd12320">
    <property type="entry name" value="RRM6_RBM19_RRM5_MRD1"/>
    <property type="match status" value="1"/>
</dbReference>
<proteinExistence type="predicted"/>
<name>A0A1Z5KNI8_FISSO</name>
<comment type="caution">
    <text evidence="7">The sequence shown here is derived from an EMBL/GenBank/DDBJ whole genome shotgun (WGS) entry which is preliminary data.</text>
</comment>
<dbReference type="PROSITE" id="PS50206">
    <property type="entry name" value="RHODANESE_3"/>
    <property type="match status" value="1"/>
</dbReference>
<gene>
    <name evidence="7" type="ORF">FisN_21Hh250</name>
</gene>
<feature type="domain" description="RRM" evidence="5">
    <location>
        <begin position="262"/>
        <end position="339"/>
    </location>
</feature>
<feature type="domain" description="RRM" evidence="5">
    <location>
        <begin position="667"/>
        <end position="744"/>
    </location>
</feature>
<dbReference type="InterPro" id="IPR001763">
    <property type="entry name" value="Rhodanese-like_dom"/>
</dbReference>
<evidence type="ECO:0000259" key="6">
    <source>
        <dbReference type="PROSITE" id="PS50206"/>
    </source>
</evidence>
<evidence type="ECO:0000313" key="7">
    <source>
        <dbReference type="EMBL" id="GAX27900.1"/>
    </source>
</evidence>
<dbReference type="EMBL" id="BDSP01000260">
    <property type="protein sequence ID" value="GAX27900.1"/>
    <property type="molecule type" value="Genomic_DNA"/>
</dbReference>
<keyword evidence="8" id="KW-1185">Reference proteome</keyword>
<organism evidence="7 8">
    <name type="scientific">Fistulifera solaris</name>
    <name type="common">Oleaginous diatom</name>
    <dbReference type="NCBI Taxonomy" id="1519565"/>
    <lineage>
        <taxon>Eukaryota</taxon>
        <taxon>Sar</taxon>
        <taxon>Stramenopiles</taxon>
        <taxon>Ochrophyta</taxon>
        <taxon>Bacillariophyta</taxon>
        <taxon>Bacillariophyceae</taxon>
        <taxon>Bacillariophycidae</taxon>
        <taxon>Naviculales</taxon>
        <taxon>Naviculaceae</taxon>
        <taxon>Fistulifera</taxon>
    </lineage>
</organism>
<feature type="compositionally biased region" description="Basic and acidic residues" evidence="4">
    <location>
        <begin position="100"/>
        <end position="128"/>
    </location>
</feature>
<dbReference type="FunCoup" id="A0A1Z5KNI8">
    <property type="interactions" value="332"/>
</dbReference>
<dbReference type="PROSITE" id="PS50102">
    <property type="entry name" value="RRM"/>
    <property type="match status" value="5"/>
</dbReference>
<feature type="compositionally biased region" description="Acidic residues" evidence="4">
    <location>
        <begin position="172"/>
        <end position="183"/>
    </location>
</feature>
<evidence type="ECO:0000259" key="5">
    <source>
        <dbReference type="PROSITE" id="PS50102"/>
    </source>
</evidence>
<evidence type="ECO:0000313" key="8">
    <source>
        <dbReference type="Proteomes" id="UP000198406"/>
    </source>
</evidence>
<dbReference type="CDD" id="cd12316">
    <property type="entry name" value="RRM3_RBM19_RRM2_MRD1"/>
    <property type="match status" value="1"/>
</dbReference>
<dbReference type="Gene3D" id="3.30.70.330">
    <property type="match status" value="5"/>
</dbReference>
<feature type="domain" description="RRM" evidence="5">
    <location>
        <begin position="452"/>
        <end position="525"/>
    </location>
</feature>
<feature type="compositionally biased region" description="Basic and acidic residues" evidence="4">
    <location>
        <begin position="184"/>
        <end position="193"/>
    </location>
</feature>
<feature type="region of interest" description="Disordered" evidence="4">
    <location>
        <begin position="99"/>
        <end position="133"/>
    </location>
</feature>
<feature type="compositionally biased region" description="Basic and acidic residues" evidence="4">
    <location>
        <begin position="226"/>
        <end position="238"/>
    </location>
</feature>
<dbReference type="InterPro" id="IPR012677">
    <property type="entry name" value="Nucleotide-bd_a/b_plait_sf"/>
</dbReference>
<accession>A0A1Z5KNI8</accession>
<dbReference type="Pfam" id="PF00076">
    <property type="entry name" value="RRM_1"/>
    <property type="match status" value="5"/>
</dbReference>
<dbReference type="Proteomes" id="UP000198406">
    <property type="component" value="Unassembled WGS sequence"/>
</dbReference>
<reference evidence="7 8" key="1">
    <citation type="journal article" date="2015" name="Plant Cell">
        <title>Oil accumulation by the oleaginous diatom Fistulifera solaris as revealed by the genome and transcriptome.</title>
        <authorList>
            <person name="Tanaka T."/>
            <person name="Maeda Y."/>
            <person name="Veluchamy A."/>
            <person name="Tanaka M."/>
            <person name="Abida H."/>
            <person name="Marechal E."/>
            <person name="Bowler C."/>
            <person name="Muto M."/>
            <person name="Sunaga Y."/>
            <person name="Tanaka M."/>
            <person name="Yoshino T."/>
            <person name="Taniguchi T."/>
            <person name="Fukuda Y."/>
            <person name="Nemoto M."/>
            <person name="Matsumoto M."/>
            <person name="Wong P.S."/>
            <person name="Aburatani S."/>
            <person name="Fujibuchi W."/>
        </authorList>
    </citation>
    <scope>NUCLEOTIDE SEQUENCE [LARGE SCALE GENOMIC DNA]</scope>
    <source>
        <strain evidence="7 8">JPCC DA0580</strain>
    </source>
</reference>
<sequence length="774" mass="85748">MEKRKRYSADNGQVLKTRVCLKNIPHDFQETDLRNFLLNRLGSGTTITDCRILKDAKSKKSRGIAFCGFLEESQASNCVEQLNKSYCKSSRLLVEFATSVKEKTQEKSSESEKSIEKTEKSKEKHEKATPILHEKHKVTTKRKFWANDDAEEEKEGDTAPPLLPDPVPSDSESTDGSDSEDDADPLKEKSRQSDLDFLLSKKVAVDDFDKVQADDPPTDQSELNDDEKISQESMAEDKVAEEESGESREITEEDARESISKNRLFLRNLPFTAAEEDIRDCFSAFGTILECHIPADDQKRSKGFGFVTFEKANDAEAAMSNLDGTDFQGRLLHILPAREAISKSVNSNQGGGYKEKAEAERKGKALSESAGWSASHVRGDAVVDNLAVRLGLRKGDIMAVKDGLTGGDAAVRLALAETAIIEENRQFFADHGYDMDALVSPSGTSTITRSNVAILVKNLPHDTARDELAKMFSSKGAEPVSIILPPSKTLAVIEYSHGNDAKSAFRRLAFRRFKNVPLYLEWAPLTAVTKDADKPERSGLDANPVVAEEVAENEDDIQVSITPTLYVKNLNFKTTEATLHKLLSQDVKDIRSIRIPQKRGPTKQGSSSSESQSMGYCFIEFGSPDSASKALKLLHGKIVDGHALDVKPSAADKHKSTPLISSAKESTKLVVRNVPFQANRKELMQLFGSLGHLKKVRMPRKFDGTSRGYAFVEYLTNKEAVAAMKALSRTHLYGRHLVIEWAATDEEANQMDSLRTKAERDIAAPPKNKKIRFD</sequence>
<dbReference type="InterPro" id="IPR035979">
    <property type="entry name" value="RBD_domain_sf"/>
</dbReference>
<feature type="domain" description="RRM" evidence="5">
    <location>
        <begin position="563"/>
        <end position="651"/>
    </location>
</feature>
<dbReference type="GO" id="GO:0003723">
    <property type="term" value="F:RNA binding"/>
    <property type="evidence" value="ECO:0007669"/>
    <property type="project" value="UniProtKB-UniRule"/>
</dbReference>
<dbReference type="SUPFAM" id="SSF54928">
    <property type="entry name" value="RNA-binding domain, RBD"/>
    <property type="match status" value="4"/>
</dbReference>
<dbReference type="SMART" id="SM00360">
    <property type="entry name" value="RRM"/>
    <property type="match status" value="5"/>
</dbReference>
<feature type="region of interest" description="Disordered" evidence="4">
    <location>
        <begin position="149"/>
        <end position="193"/>
    </location>
</feature>
<feature type="region of interest" description="Disordered" evidence="4">
    <location>
        <begin position="208"/>
        <end position="257"/>
    </location>
</feature>
<protein>
    <submittedName>
        <fullName evidence="7">Multiple RNA-binding domain-containing protein 1</fullName>
    </submittedName>
</protein>
<dbReference type="InterPro" id="IPR003954">
    <property type="entry name" value="RRM_euk-type"/>
</dbReference>
<evidence type="ECO:0000256" key="2">
    <source>
        <dbReference type="ARBA" id="ARBA00022884"/>
    </source>
</evidence>
<dbReference type="SMART" id="SM00361">
    <property type="entry name" value="RRM_1"/>
    <property type="match status" value="2"/>
</dbReference>
<evidence type="ECO:0000256" key="3">
    <source>
        <dbReference type="PROSITE-ProRule" id="PRU00176"/>
    </source>
</evidence>
<evidence type="ECO:0000256" key="1">
    <source>
        <dbReference type="ARBA" id="ARBA00022737"/>
    </source>
</evidence>
<evidence type="ECO:0000256" key="4">
    <source>
        <dbReference type="SAM" id="MobiDB-lite"/>
    </source>
</evidence>
<feature type="domain" description="Rhodanese" evidence="6">
    <location>
        <begin position="458"/>
        <end position="529"/>
    </location>
</feature>
<keyword evidence="1" id="KW-0677">Repeat</keyword>
<dbReference type="InterPro" id="IPR000504">
    <property type="entry name" value="RRM_dom"/>
</dbReference>
<dbReference type="InParanoid" id="A0A1Z5KNI8"/>
<keyword evidence="2 3" id="KW-0694">RNA-binding</keyword>
<dbReference type="AlphaFoldDB" id="A0A1Z5KNI8"/>
<dbReference type="PANTHER" id="PTHR24012">
    <property type="entry name" value="RNA BINDING PROTEIN"/>
    <property type="match status" value="1"/>
</dbReference>
<feature type="domain" description="RRM" evidence="5">
    <location>
        <begin position="17"/>
        <end position="99"/>
    </location>
</feature>
<dbReference type="OrthoDB" id="439639at2759"/>
<dbReference type="CDD" id="cd12317">
    <property type="entry name" value="RRM4_RBM19_RRM3_MRD1"/>
    <property type="match status" value="1"/>
</dbReference>